<sequence length="45" mass="4788">MTRFVREVRAAATEVTADPARTGRDDFSAFGQAAVLYRQAAGASV</sequence>
<dbReference type="AlphaFoldDB" id="A0A382PTF5"/>
<dbReference type="EMBL" id="UINC01109658">
    <property type="protein sequence ID" value="SVC76619.1"/>
    <property type="molecule type" value="Genomic_DNA"/>
</dbReference>
<proteinExistence type="predicted"/>
<reference evidence="1" key="1">
    <citation type="submission" date="2018-05" db="EMBL/GenBank/DDBJ databases">
        <authorList>
            <person name="Lanie J.A."/>
            <person name="Ng W.-L."/>
            <person name="Kazmierczak K.M."/>
            <person name="Andrzejewski T.M."/>
            <person name="Davidsen T.M."/>
            <person name="Wayne K.J."/>
            <person name="Tettelin H."/>
            <person name="Glass J.I."/>
            <person name="Rusch D."/>
            <person name="Podicherti R."/>
            <person name="Tsui H.-C.T."/>
            <person name="Winkler M.E."/>
        </authorList>
    </citation>
    <scope>NUCLEOTIDE SEQUENCE</scope>
</reference>
<protein>
    <submittedName>
        <fullName evidence="1">Uncharacterized protein</fullName>
    </submittedName>
</protein>
<accession>A0A382PTF5</accession>
<gene>
    <name evidence="1" type="ORF">METZ01_LOCUS329473</name>
</gene>
<name>A0A382PTF5_9ZZZZ</name>
<evidence type="ECO:0000313" key="1">
    <source>
        <dbReference type="EMBL" id="SVC76619.1"/>
    </source>
</evidence>
<organism evidence="1">
    <name type="scientific">marine metagenome</name>
    <dbReference type="NCBI Taxonomy" id="408172"/>
    <lineage>
        <taxon>unclassified sequences</taxon>
        <taxon>metagenomes</taxon>
        <taxon>ecological metagenomes</taxon>
    </lineage>
</organism>